<evidence type="ECO:0000313" key="1">
    <source>
        <dbReference type="EMBL" id="DAE92128.1"/>
    </source>
</evidence>
<name>A0A8S5RRJ5_9CAUD</name>
<organism evidence="1">
    <name type="scientific">Myoviridae sp. ct5xZ3</name>
    <dbReference type="NCBI Taxonomy" id="2827601"/>
    <lineage>
        <taxon>Viruses</taxon>
        <taxon>Duplodnaviria</taxon>
        <taxon>Heunggongvirae</taxon>
        <taxon>Uroviricota</taxon>
        <taxon>Caudoviricetes</taxon>
    </lineage>
</organism>
<proteinExistence type="predicted"/>
<protein>
    <submittedName>
        <fullName evidence="1">Uncharacterized protein</fullName>
    </submittedName>
</protein>
<reference evidence="1" key="1">
    <citation type="journal article" date="2021" name="Proc. Natl. Acad. Sci. U.S.A.">
        <title>A Catalog of Tens of Thousands of Viruses from Human Metagenomes Reveals Hidden Associations with Chronic Diseases.</title>
        <authorList>
            <person name="Tisza M.J."/>
            <person name="Buck C.B."/>
        </authorList>
    </citation>
    <scope>NUCLEOTIDE SEQUENCE</scope>
    <source>
        <strain evidence="1">Ct5xZ3</strain>
    </source>
</reference>
<sequence>MLIFRRYATRYVTVTRNITIYQRKIVTVNVTLRYYFEPFGSM</sequence>
<accession>A0A8S5RRJ5</accession>
<dbReference type="EMBL" id="BK057794">
    <property type="protein sequence ID" value="DAE92128.1"/>
    <property type="molecule type" value="Genomic_DNA"/>
</dbReference>